<keyword evidence="5 8" id="KW-0560">Oxidoreductase</keyword>
<dbReference type="PANTHER" id="PTHR46696:SF4">
    <property type="entry name" value="BIOTIN BIOSYNTHESIS CYTOCHROME P450"/>
    <property type="match status" value="1"/>
</dbReference>
<organism evidence="9 10">
    <name type="scientific">Mycobacterium kansasii</name>
    <dbReference type="NCBI Taxonomy" id="1768"/>
    <lineage>
        <taxon>Bacteria</taxon>
        <taxon>Bacillati</taxon>
        <taxon>Actinomycetota</taxon>
        <taxon>Actinomycetes</taxon>
        <taxon>Mycobacteriales</taxon>
        <taxon>Mycobacteriaceae</taxon>
        <taxon>Mycobacterium</taxon>
    </lineage>
</organism>
<dbReference type="InterPro" id="IPR002397">
    <property type="entry name" value="Cyt_P450_B"/>
</dbReference>
<dbReference type="InterPro" id="IPR036396">
    <property type="entry name" value="Cyt_P450_sf"/>
</dbReference>
<dbReference type="AlphaFoldDB" id="A0A7G1INB5"/>
<comment type="cofactor">
    <cofactor evidence="1">
        <name>heme</name>
        <dbReference type="ChEBI" id="CHEBI:30413"/>
    </cofactor>
</comment>
<dbReference type="Pfam" id="PF00067">
    <property type="entry name" value="p450"/>
    <property type="match status" value="1"/>
</dbReference>
<name>A0A7G1INB5_MYCKA</name>
<accession>A0A7G1INB5</accession>
<dbReference type="GO" id="GO:0008395">
    <property type="term" value="F:steroid hydroxylase activity"/>
    <property type="evidence" value="ECO:0007669"/>
    <property type="project" value="TreeGrafter"/>
</dbReference>
<dbReference type="GO" id="GO:0036199">
    <property type="term" value="F:cholest-4-en-3-one 26-monooxygenase activity"/>
    <property type="evidence" value="ECO:0007669"/>
    <property type="project" value="TreeGrafter"/>
</dbReference>
<sequence>MLLLWGAANRDPAHFDAPDEFRLDRPISKGHMSFGKGIHFCLGAPLARLETATVLRMLLDRTEWFEAADVGPWLPSVLARRREFLRLTVS</sequence>
<dbReference type="GO" id="GO:0005506">
    <property type="term" value="F:iron ion binding"/>
    <property type="evidence" value="ECO:0007669"/>
    <property type="project" value="InterPro"/>
</dbReference>
<evidence type="ECO:0000256" key="1">
    <source>
        <dbReference type="ARBA" id="ARBA00001971"/>
    </source>
</evidence>
<dbReference type="PANTHER" id="PTHR46696">
    <property type="entry name" value="P450, PUTATIVE (EUROFUNG)-RELATED"/>
    <property type="match status" value="1"/>
</dbReference>
<evidence type="ECO:0000313" key="10">
    <source>
        <dbReference type="Proteomes" id="UP000516380"/>
    </source>
</evidence>
<dbReference type="EMBL" id="AP023343">
    <property type="protein sequence ID" value="BCI92350.1"/>
    <property type="molecule type" value="Genomic_DNA"/>
</dbReference>
<evidence type="ECO:0000256" key="5">
    <source>
        <dbReference type="ARBA" id="ARBA00023002"/>
    </source>
</evidence>
<evidence type="ECO:0000256" key="6">
    <source>
        <dbReference type="ARBA" id="ARBA00023004"/>
    </source>
</evidence>
<protein>
    <recommendedName>
        <fullName evidence="11">Cytochrome P450 family protein</fullName>
    </recommendedName>
</protein>
<keyword evidence="4 8" id="KW-0479">Metal-binding</keyword>
<evidence type="ECO:0000256" key="4">
    <source>
        <dbReference type="ARBA" id="ARBA00022723"/>
    </source>
</evidence>
<evidence type="ECO:0000256" key="7">
    <source>
        <dbReference type="ARBA" id="ARBA00023033"/>
    </source>
</evidence>
<dbReference type="GO" id="GO:0006707">
    <property type="term" value="P:cholesterol catabolic process"/>
    <property type="evidence" value="ECO:0007669"/>
    <property type="project" value="TreeGrafter"/>
</dbReference>
<dbReference type="Gene3D" id="1.10.630.10">
    <property type="entry name" value="Cytochrome P450"/>
    <property type="match status" value="1"/>
</dbReference>
<reference evidence="9 10" key="1">
    <citation type="submission" date="2020-07" db="EMBL/GenBank/DDBJ databases">
        <title>Mycobacterium kansasii (former subtype) with zoonotic potential isolated from diseased indoor pet cat, Japan.</title>
        <authorList>
            <person name="Fukano H."/>
            <person name="Terazono T."/>
            <person name="Hoshino Y."/>
        </authorList>
    </citation>
    <scope>NUCLEOTIDE SEQUENCE [LARGE SCALE GENOMIC DNA]</scope>
    <source>
        <strain evidence="9 10">Kuro-I</strain>
    </source>
</reference>
<dbReference type="Proteomes" id="UP000516380">
    <property type="component" value="Chromosome"/>
</dbReference>
<dbReference type="PRINTS" id="PR00359">
    <property type="entry name" value="BP450"/>
</dbReference>
<dbReference type="InterPro" id="IPR017972">
    <property type="entry name" value="Cyt_P450_CS"/>
</dbReference>
<keyword evidence="7 8" id="KW-0503">Monooxygenase</keyword>
<dbReference type="InterPro" id="IPR001128">
    <property type="entry name" value="Cyt_P450"/>
</dbReference>
<keyword evidence="3 8" id="KW-0349">Heme</keyword>
<dbReference type="GO" id="GO:0020037">
    <property type="term" value="F:heme binding"/>
    <property type="evidence" value="ECO:0007669"/>
    <property type="project" value="InterPro"/>
</dbReference>
<keyword evidence="10" id="KW-1185">Reference proteome</keyword>
<evidence type="ECO:0000256" key="2">
    <source>
        <dbReference type="ARBA" id="ARBA00010617"/>
    </source>
</evidence>
<gene>
    <name evidence="9" type="ORF">NIIDMKKI_75560</name>
</gene>
<proteinExistence type="inferred from homology"/>
<evidence type="ECO:0008006" key="11">
    <source>
        <dbReference type="Google" id="ProtNLM"/>
    </source>
</evidence>
<comment type="similarity">
    <text evidence="2 8">Belongs to the cytochrome P450 family.</text>
</comment>
<dbReference type="SUPFAM" id="SSF48264">
    <property type="entry name" value="Cytochrome P450"/>
    <property type="match status" value="1"/>
</dbReference>
<keyword evidence="6 8" id="KW-0408">Iron</keyword>
<evidence type="ECO:0000256" key="8">
    <source>
        <dbReference type="RuleBase" id="RU000461"/>
    </source>
</evidence>
<evidence type="ECO:0000313" key="9">
    <source>
        <dbReference type="EMBL" id="BCI92350.1"/>
    </source>
</evidence>
<dbReference type="PROSITE" id="PS00086">
    <property type="entry name" value="CYTOCHROME_P450"/>
    <property type="match status" value="1"/>
</dbReference>
<evidence type="ECO:0000256" key="3">
    <source>
        <dbReference type="ARBA" id="ARBA00022617"/>
    </source>
</evidence>